<dbReference type="NCBIfam" id="TIGR00385">
    <property type="entry name" value="dsbE"/>
    <property type="match status" value="1"/>
</dbReference>
<keyword evidence="3" id="KW-0201">Cytochrome c-type biogenesis</keyword>
<keyword evidence="4" id="KW-1015">Disulfide bond</keyword>
<dbReference type="Proteomes" id="UP001361239">
    <property type="component" value="Unassembled WGS sequence"/>
</dbReference>
<dbReference type="EMBL" id="JBBHJZ010000001">
    <property type="protein sequence ID" value="MEJ5975603.1"/>
    <property type="molecule type" value="Genomic_DNA"/>
</dbReference>
<evidence type="ECO:0000313" key="9">
    <source>
        <dbReference type="Proteomes" id="UP001361239"/>
    </source>
</evidence>
<comment type="caution">
    <text evidence="8">The sequence shown here is derived from an EMBL/GenBank/DDBJ whole genome shotgun (WGS) entry which is preliminary data.</text>
</comment>
<keyword evidence="5" id="KW-0676">Redox-active center</keyword>
<evidence type="ECO:0000259" key="7">
    <source>
        <dbReference type="PROSITE" id="PS51352"/>
    </source>
</evidence>
<reference evidence="8 9" key="1">
    <citation type="submission" date="2024-03" db="EMBL/GenBank/DDBJ databases">
        <authorList>
            <person name="Jo J.-H."/>
        </authorList>
    </citation>
    <scope>NUCLEOTIDE SEQUENCE [LARGE SCALE GENOMIC DNA]</scope>
    <source>
        <strain evidence="8 9">PS1R-30</strain>
    </source>
</reference>
<organism evidence="8 9">
    <name type="scientific">Novosphingobium anseongense</name>
    <dbReference type="NCBI Taxonomy" id="3133436"/>
    <lineage>
        <taxon>Bacteria</taxon>
        <taxon>Pseudomonadati</taxon>
        <taxon>Pseudomonadota</taxon>
        <taxon>Alphaproteobacteria</taxon>
        <taxon>Sphingomonadales</taxon>
        <taxon>Sphingomonadaceae</taxon>
        <taxon>Novosphingobium</taxon>
    </lineage>
</organism>
<dbReference type="Gene3D" id="3.40.30.10">
    <property type="entry name" value="Glutaredoxin"/>
    <property type="match status" value="1"/>
</dbReference>
<keyword evidence="6" id="KW-1133">Transmembrane helix</keyword>
<protein>
    <submittedName>
        <fullName evidence="8">DsbE family thiol:disulfide interchange protein</fullName>
    </submittedName>
</protein>
<dbReference type="InterPro" id="IPR004799">
    <property type="entry name" value="Periplasmic_diS_OxRdtase_DsbE"/>
</dbReference>
<dbReference type="InterPro" id="IPR036249">
    <property type="entry name" value="Thioredoxin-like_sf"/>
</dbReference>
<dbReference type="PANTHER" id="PTHR42852">
    <property type="entry name" value="THIOL:DISULFIDE INTERCHANGE PROTEIN DSBE"/>
    <property type="match status" value="1"/>
</dbReference>
<evidence type="ECO:0000256" key="5">
    <source>
        <dbReference type="ARBA" id="ARBA00023284"/>
    </source>
</evidence>
<feature type="domain" description="Thioredoxin" evidence="7">
    <location>
        <begin position="44"/>
        <end position="186"/>
    </location>
</feature>
<keyword evidence="6" id="KW-0812">Transmembrane</keyword>
<evidence type="ECO:0000256" key="2">
    <source>
        <dbReference type="ARBA" id="ARBA00007758"/>
    </source>
</evidence>
<accession>A0ABU8RRJ0</accession>
<sequence>MTDTTASPKPRRWAIWLPLGVFLGFVCLVLFGLFRPADREVASAMVGKPLPAFDLPAATADKPGLAQTDFIAGGKPRLLNVFASWCIPCAVEAPQLDQLAKMGIEINGIAIRDHREDVTAFLARNGNPFTRIGADDVSKVQMAMGSSGVPETFVIDGKGVIRYQHIGEIRADQMPLILEKLKEAEQ</sequence>
<evidence type="ECO:0000256" key="4">
    <source>
        <dbReference type="ARBA" id="ARBA00023157"/>
    </source>
</evidence>
<keyword evidence="6" id="KW-0472">Membrane</keyword>
<name>A0ABU8RRJ0_9SPHN</name>
<evidence type="ECO:0000256" key="1">
    <source>
        <dbReference type="ARBA" id="ARBA00004196"/>
    </source>
</evidence>
<evidence type="ECO:0000313" key="8">
    <source>
        <dbReference type="EMBL" id="MEJ5975603.1"/>
    </source>
</evidence>
<evidence type="ECO:0000256" key="3">
    <source>
        <dbReference type="ARBA" id="ARBA00022748"/>
    </source>
</evidence>
<feature type="transmembrane region" description="Helical" evidence="6">
    <location>
        <begin position="13"/>
        <end position="34"/>
    </location>
</feature>
<evidence type="ECO:0000256" key="6">
    <source>
        <dbReference type="SAM" id="Phobius"/>
    </source>
</evidence>
<comment type="subcellular location">
    <subcellularLocation>
        <location evidence="1">Cell envelope</location>
    </subcellularLocation>
</comment>
<dbReference type="InterPro" id="IPR050553">
    <property type="entry name" value="Thioredoxin_ResA/DsbE_sf"/>
</dbReference>
<comment type="similarity">
    <text evidence="2">Belongs to the thioredoxin family. DsbE subfamily.</text>
</comment>
<dbReference type="InterPro" id="IPR013766">
    <property type="entry name" value="Thioredoxin_domain"/>
</dbReference>
<proteinExistence type="inferred from homology"/>
<dbReference type="InterPro" id="IPR013740">
    <property type="entry name" value="Redoxin"/>
</dbReference>
<keyword evidence="9" id="KW-1185">Reference proteome</keyword>
<dbReference type="SUPFAM" id="SSF52833">
    <property type="entry name" value="Thioredoxin-like"/>
    <property type="match status" value="1"/>
</dbReference>
<gene>
    <name evidence="8" type="ORF">WG901_03085</name>
</gene>
<dbReference type="CDD" id="cd03010">
    <property type="entry name" value="TlpA_like_DsbE"/>
    <property type="match status" value="1"/>
</dbReference>
<dbReference type="Pfam" id="PF08534">
    <property type="entry name" value="Redoxin"/>
    <property type="match status" value="1"/>
</dbReference>
<dbReference type="PROSITE" id="PS51352">
    <property type="entry name" value="THIOREDOXIN_2"/>
    <property type="match status" value="1"/>
</dbReference>
<dbReference type="PANTHER" id="PTHR42852:SF6">
    <property type="entry name" value="THIOL:DISULFIDE INTERCHANGE PROTEIN DSBE"/>
    <property type="match status" value="1"/>
</dbReference>
<dbReference type="RefSeq" id="WP_339585541.1">
    <property type="nucleotide sequence ID" value="NZ_JBBHJZ010000001.1"/>
</dbReference>